<dbReference type="VEuPathDB" id="FungiDB:PV09_02228"/>
<evidence type="ECO:0000313" key="11">
    <source>
        <dbReference type="Proteomes" id="UP000053259"/>
    </source>
</evidence>
<dbReference type="STRING" id="253628.A0A0D2ALK7"/>
<dbReference type="GO" id="GO:0005507">
    <property type="term" value="F:copper ion binding"/>
    <property type="evidence" value="ECO:0007669"/>
    <property type="project" value="InterPro"/>
</dbReference>
<dbReference type="RefSeq" id="XP_016217254.1">
    <property type="nucleotide sequence ID" value="XM_016355238.1"/>
</dbReference>
<keyword evidence="2" id="KW-0479">Metal-binding</keyword>
<keyword evidence="11" id="KW-1185">Reference proteome</keyword>
<organism evidence="10 11">
    <name type="scientific">Verruconis gallopava</name>
    <dbReference type="NCBI Taxonomy" id="253628"/>
    <lineage>
        <taxon>Eukaryota</taxon>
        <taxon>Fungi</taxon>
        <taxon>Dikarya</taxon>
        <taxon>Ascomycota</taxon>
        <taxon>Pezizomycotina</taxon>
        <taxon>Dothideomycetes</taxon>
        <taxon>Pleosporomycetidae</taxon>
        <taxon>Venturiales</taxon>
        <taxon>Sympoventuriaceae</taxon>
        <taxon>Verruconis</taxon>
    </lineage>
</organism>
<gene>
    <name evidence="10" type="ORF">PV09_02228</name>
</gene>
<evidence type="ECO:0000256" key="4">
    <source>
        <dbReference type="ARBA" id="ARBA00023002"/>
    </source>
</evidence>
<keyword evidence="4" id="KW-0560">Oxidoreductase</keyword>
<dbReference type="Pfam" id="PF07732">
    <property type="entry name" value="Cu-oxidase_3"/>
    <property type="match status" value="1"/>
</dbReference>
<evidence type="ECO:0000259" key="7">
    <source>
        <dbReference type="Pfam" id="PF00394"/>
    </source>
</evidence>
<proteinExistence type="inferred from homology"/>
<evidence type="ECO:0000256" key="3">
    <source>
        <dbReference type="ARBA" id="ARBA00022729"/>
    </source>
</evidence>
<dbReference type="Pfam" id="PF00394">
    <property type="entry name" value="Cu-oxidase"/>
    <property type="match status" value="1"/>
</dbReference>
<keyword evidence="3 6" id="KW-0732">Signal</keyword>
<dbReference type="Pfam" id="PF07731">
    <property type="entry name" value="Cu-oxidase_2"/>
    <property type="match status" value="1"/>
</dbReference>
<dbReference type="InterPro" id="IPR001117">
    <property type="entry name" value="Cu-oxidase_2nd"/>
</dbReference>
<dbReference type="PANTHER" id="PTHR11709:SF361">
    <property type="entry name" value="IRON TRANSPORT MULTICOPPER OXIDASE FET3"/>
    <property type="match status" value="1"/>
</dbReference>
<dbReference type="SUPFAM" id="SSF49503">
    <property type="entry name" value="Cupredoxins"/>
    <property type="match status" value="3"/>
</dbReference>
<dbReference type="InterPro" id="IPR011706">
    <property type="entry name" value="Cu-oxidase_C"/>
</dbReference>
<evidence type="ECO:0000256" key="5">
    <source>
        <dbReference type="ARBA" id="ARBA00023008"/>
    </source>
</evidence>
<evidence type="ECO:0000259" key="8">
    <source>
        <dbReference type="Pfam" id="PF07731"/>
    </source>
</evidence>
<feature type="domain" description="Plastocyanin-like" evidence="7">
    <location>
        <begin position="148"/>
        <end position="307"/>
    </location>
</feature>
<dbReference type="GO" id="GO:0004322">
    <property type="term" value="F:ferroxidase activity"/>
    <property type="evidence" value="ECO:0007669"/>
    <property type="project" value="TreeGrafter"/>
</dbReference>
<dbReference type="GO" id="GO:0010106">
    <property type="term" value="P:cellular response to iron ion starvation"/>
    <property type="evidence" value="ECO:0007669"/>
    <property type="project" value="TreeGrafter"/>
</dbReference>
<dbReference type="InterPro" id="IPR011707">
    <property type="entry name" value="Cu-oxidase-like_N"/>
</dbReference>
<dbReference type="GO" id="GO:0033573">
    <property type="term" value="C:high-affinity iron permease complex"/>
    <property type="evidence" value="ECO:0007669"/>
    <property type="project" value="TreeGrafter"/>
</dbReference>
<dbReference type="PANTHER" id="PTHR11709">
    <property type="entry name" value="MULTI-COPPER OXIDASE"/>
    <property type="match status" value="1"/>
</dbReference>
<dbReference type="Proteomes" id="UP000053259">
    <property type="component" value="Unassembled WGS sequence"/>
</dbReference>
<dbReference type="GeneID" id="27310201"/>
<dbReference type="FunFam" id="2.60.40.420:FF:000071">
    <property type="entry name" value="Conidial pigment biosynthesis oxidase Abr1/brown 1"/>
    <property type="match status" value="1"/>
</dbReference>
<dbReference type="PROSITE" id="PS00079">
    <property type="entry name" value="MULTICOPPER_OXIDASE1"/>
    <property type="match status" value="1"/>
</dbReference>
<keyword evidence="5" id="KW-0186">Copper</keyword>
<dbReference type="InParanoid" id="A0A0D2ALK7"/>
<name>A0A0D2ALK7_9PEZI</name>
<feature type="chain" id="PRO_5002253731" description="Multicopper oxidase" evidence="6">
    <location>
        <begin position="18"/>
        <end position="566"/>
    </location>
</feature>
<evidence type="ECO:0000256" key="1">
    <source>
        <dbReference type="ARBA" id="ARBA00010609"/>
    </source>
</evidence>
<dbReference type="HOGENOM" id="CLU_006504_7_3_1"/>
<protein>
    <recommendedName>
        <fullName evidence="12">Multicopper oxidase</fullName>
    </recommendedName>
</protein>
<feature type="domain" description="Plastocyanin-like" evidence="9">
    <location>
        <begin position="26"/>
        <end position="140"/>
    </location>
</feature>
<dbReference type="Gene3D" id="2.60.40.420">
    <property type="entry name" value="Cupredoxins - blue copper proteins"/>
    <property type="match status" value="3"/>
</dbReference>
<dbReference type="InterPro" id="IPR044130">
    <property type="entry name" value="CuRO_2_Fet3-like"/>
</dbReference>
<sequence>MRSLLIALFSAPLIVLAKTIEREWNITWVSAAPDGYTRPVIGINGQWPCPELRAAKGDKIIVTINNMLGNQSTGLHWHGIHQRGTPQMDGASGIHQCPVPPGSSFTYEWTAEQAGTYWYHSHNDAQYPDGLWGPLIIEDDCYPFEYDEEIVMTLTDWYHEQAPDLVALYQSKQGEAADGTPVPSGGALINTGKNVTISVKPDTTYLIRIICPGSYPGHAWVFDGHNQTTVAIDGVYTKPAQVNLGGNLTRIAPGQRQDVLIRTKSETDKNYAIWDTMDVNMLFINKGIIPPPANYNPNVTAWLVYNESAPLPDPPVFHEISNSNFWDDCDYEPLDGTPLLEPVDHQIIMDINAANISGISRFVINNETYLMQNVPSLYSALTTGDDASNPEVYGQVNPFVLKYGEVVEIVINNLNTNLHPWHMHGRQFQLLDRPDPGWGKFNGTYRPGYPHASPAIRDTIMVQDNSWAVIRFRADNPGVWPFHCHIELHVSSGFTATMIEAPDHLRAMNITIPEDHIAACKAFPMKYQGNAAGNTVNALDLSGSNTQVPAVDYGAMYPPGTPPSSR</sequence>
<comment type="similarity">
    <text evidence="1">Belongs to the multicopper oxidase family.</text>
</comment>
<evidence type="ECO:0000256" key="2">
    <source>
        <dbReference type="ARBA" id="ARBA00022723"/>
    </source>
</evidence>
<accession>A0A0D2ALK7</accession>
<dbReference type="CDD" id="cd13877">
    <property type="entry name" value="CuRO_2_Fet3p_like"/>
    <property type="match status" value="1"/>
</dbReference>
<evidence type="ECO:0008006" key="12">
    <source>
        <dbReference type="Google" id="ProtNLM"/>
    </source>
</evidence>
<evidence type="ECO:0000256" key="6">
    <source>
        <dbReference type="SAM" id="SignalP"/>
    </source>
</evidence>
<dbReference type="OrthoDB" id="2121828at2759"/>
<dbReference type="InterPro" id="IPR033138">
    <property type="entry name" value="Cu_oxidase_CS"/>
</dbReference>
<dbReference type="EMBL" id="KN847533">
    <property type="protein sequence ID" value="KIW07385.1"/>
    <property type="molecule type" value="Genomic_DNA"/>
</dbReference>
<dbReference type="InterPro" id="IPR008972">
    <property type="entry name" value="Cupredoxin"/>
</dbReference>
<dbReference type="InterPro" id="IPR045087">
    <property type="entry name" value="Cu-oxidase_fam"/>
</dbReference>
<dbReference type="AlphaFoldDB" id="A0A0D2ALK7"/>
<feature type="domain" description="Plastocyanin-like" evidence="8">
    <location>
        <begin position="373"/>
        <end position="503"/>
    </location>
</feature>
<evidence type="ECO:0000259" key="9">
    <source>
        <dbReference type="Pfam" id="PF07732"/>
    </source>
</evidence>
<dbReference type="GO" id="GO:0033215">
    <property type="term" value="P:reductive iron assimilation"/>
    <property type="evidence" value="ECO:0007669"/>
    <property type="project" value="TreeGrafter"/>
</dbReference>
<evidence type="ECO:0000313" key="10">
    <source>
        <dbReference type="EMBL" id="KIW07385.1"/>
    </source>
</evidence>
<feature type="signal peptide" evidence="6">
    <location>
        <begin position="1"/>
        <end position="17"/>
    </location>
</feature>
<reference evidence="10 11" key="1">
    <citation type="submission" date="2015-01" db="EMBL/GenBank/DDBJ databases">
        <title>The Genome Sequence of Ochroconis gallopava CBS43764.</title>
        <authorList>
            <consortium name="The Broad Institute Genomics Platform"/>
            <person name="Cuomo C."/>
            <person name="de Hoog S."/>
            <person name="Gorbushina A."/>
            <person name="Stielow B."/>
            <person name="Teixiera M."/>
            <person name="Abouelleil A."/>
            <person name="Chapman S.B."/>
            <person name="Priest M."/>
            <person name="Young S.K."/>
            <person name="Wortman J."/>
            <person name="Nusbaum C."/>
            <person name="Birren B."/>
        </authorList>
    </citation>
    <scope>NUCLEOTIDE SEQUENCE [LARGE SCALE GENOMIC DNA]</scope>
    <source>
        <strain evidence="10 11">CBS 43764</strain>
    </source>
</reference>